<dbReference type="InterPro" id="IPR002933">
    <property type="entry name" value="Peptidase_M20"/>
</dbReference>
<dbReference type="InterPro" id="IPR017439">
    <property type="entry name" value="Amidohydrolase"/>
</dbReference>
<dbReference type="PANTHER" id="PTHR11014:SF63">
    <property type="entry name" value="METALLOPEPTIDASE, PUTATIVE (AFU_ORTHOLOGUE AFUA_6G09600)-RELATED"/>
    <property type="match status" value="1"/>
</dbReference>
<dbReference type="InterPro" id="IPR036264">
    <property type="entry name" value="Bact_exopeptidase_dim_dom"/>
</dbReference>
<dbReference type="GO" id="GO:0019877">
    <property type="term" value="P:diaminopimelate biosynthetic process"/>
    <property type="evidence" value="ECO:0007669"/>
    <property type="project" value="UniProtKB-ARBA"/>
</dbReference>
<dbReference type="InterPro" id="IPR011650">
    <property type="entry name" value="Peptidase_M20_dimer"/>
</dbReference>
<keyword evidence="2" id="KW-0472">Membrane</keyword>
<evidence type="ECO:0000256" key="1">
    <source>
        <dbReference type="ARBA" id="ARBA00022801"/>
    </source>
</evidence>
<dbReference type="NCBIfam" id="TIGR01891">
    <property type="entry name" value="amidohydrolases"/>
    <property type="match status" value="1"/>
</dbReference>
<organism evidence="4">
    <name type="scientific">Candidatus Kentrum sp. MB</name>
    <dbReference type="NCBI Taxonomy" id="2138164"/>
    <lineage>
        <taxon>Bacteria</taxon>
        <taxon>Pseudomonadati</taxon>
        <taxon>Pseudomonadota</taxon>
        <taxon>Gammaproteobacteria</taxon>
        <taxon>Candidatus Kentrum</taxon>
    </lineage>
</organism>
<accession>A0A450XLC6</accession>
<dbReference type="Pfam" id="PF01546">
    <property type="entry name" value="Peptidase_M20"/>
    <property type="match status" value="1"/>
</dbReference>
<dbReference type="Pfam" id="PF07687">
    <property type="entry name" value="M20_dimer"/>
    <property type="match status" value="1"/>
</dbReference>
<keyword evidence="2" id="KW-1133">Transmembrane helix</keyword>
<evidence type="ECO:0000313" key="4">
    <source>
        <dbReference type="EMBL" id="VFK30133.1"/>
    </source>
</evidence>
<dbReference type="FunFam" id="3.30.70.360:FF:000001">
    <property type="entry name" value="N-acetyldiaminopimelate deacetylase"/>
    <property type="match status" value="1"/>
</dbReference>
<sequence>MFFSYVYTARIALLYLINMLVYAPCTGAIIGSPRYDENFQTRSKAVTQGTKMKNEKPFSPAPWLVAMLFLACLANPAIASNPASDPSVWTEKNLPNLIQLYRHLHAHPELSYREKQTAARLASEFEAIGAKVTTNVGGHGVVALLEGGPGSSDGLTVMMRTDMDALPISEETGLAYASKVRTMGPDGNEVGVMHACGHDVHMTNLVGVARYLAAHKDIWRGTAMFVLQPAEEVGGGAKAMLSDGLFERFSKPDYALAMHVDPSLATGKIAYRPGYSFASVDTVAVTLNGRGGHGALPHTTIDPIVLAGKLVLDLQTIVSREIKPIEPAVITVGSLHCGTKANIIGDTCELRITVRSYSDRIRAHLLEAIERKAKAVAMGAGAPMPKIAISKGSPSLRNDEALAEHLLPVFHRVAGAGNVELAEPIMVGEDFSRYGRAGAPILMWWIGAVNPQRLANWKSRGLSPPDLHSSLFYPDAQETLQLSVVTMVSAALALFQP</sequence>
<proteinExistence type="predicted"/>
<keyword evidence="1 4" id="KW-0378">Hydrolase</keyword>
<keyword evidence="2" id="KW-0812">Transmembrane</keyword>
<feature type="domain" description="Peptidase M20 dimerisation" evidence="3">
    <location>
        <begin position="282"/>
        <end position="376"/>
    </location>
</feature>
<feature type="transmembrane region" description="Helical" evidence="2">
    <location>
        <begin position="12"/>
        <end position="32"/>
    </location>
</feature>
<evidence type="ECO:0000256" key="2">
    <source>
        <dbReference type="SAM" id="Phobius"/>
    </source>
</evidence>
<dbReference type="Gene3D" id="3.40.630.10">
    <property type="entry name" value="Zn peptidases"/>
    <property type="match status" value="1"/>
</dbReference>
<dbReference type="Gene3D" id="3.30.70.360">
    <property type="match status" value="1"/>
</dbReference>
<dbReference type="AlphaFoldDB" id="A0A450XLC6"/>
<dbReference type="GO" id="GO:0050118">
    <property type="term" value="F:N-acetyldiaminopimelate deacetylase activity"/>
    <property type="evidence" value="ECO:0007669"/>
    <property type="project" value="UniProtKB-ARBA"/>
</dbReference>
<dbReference type="EMBL" id="CAADFO010000059">
    <property type="protein sequence ID" value="VFK30133.1"/>
    <property type="molecule type" value="Genomic_DNA"/>
</dbReference>
<gene>
    <name evidence="4" type="ORF">BECKMB1821G_GA0114241_105919</name>
</gene>
<dbReference type="SUPFAM" id="SSF55031">
    <property type="entry name" value="Bacterial exopeptidase dimerisation domain"/>
    <property type="match status" value="1"/>
</dbReference>
<reference evidence="4" key="1">
    <citation type="submission" date="2019-02" db="EMBL/GenBank/DDBJ databases">
        <authorList>
            <person name="Gruber-Vodicka R. H."/>
            <person name="Seah K. B. B."/>
        </authorList>
    </citation>
    <scope>NUCLEOTIDE SEQUENCE</scope>
    <source>
        <strain evidence="4">BECK_BZ197</strain>
    </source>
</reference>
<evidence type="ECO:0000259" key="3">
    <source>
        <dbReference type="Pfam" id="PF07687"/>
    </source>
</evidence>
<dbReference type="SUPFAM" id="SSF53187">
    <property type="entry name" value="Zn-dependent exopeptidases"/>
    <property type="match status" value="1"/>
</dbReference>
<protein>
    <submittedName>
        <fullName evidence="4">Hippurate hydrolase</fullName>
    </submittedName>
</protein>
<dbReference type="PANTHER" id="PTHR11014">
    <property type="entry name" value="PEPTIDASE M20 FAMILY MEMBER"/>
    <property type="match status" value="1"/>
</dbReference>
<name>A0A450XLC6_9GAMM</name>